<dbReference type="InterPro" id="IPR013752">
    <property type="entry name" value="KPA_reductase"/>
</dbReference>
<dbReference type="InterPro" id="IPR013332">
    <property type="entry name" value="KPR_N"/>
</dbReference>
<dbReference type="InterPro" id="IPR003710">
    <property type="entry name" value="ApbA"/>
</dbReference>
<dbReference type="InterPro" id="IPR013328">
    <property type="entry name" value="6PGD_dom2"/>
</dbReference>
<feature type="domain" description="Ketopantoate reductase C-terminal" evidence="11">
    <location>
        <begin position="190"/>
        <end position="336"/>
    </location>
</feature>
<dbReference type="EMBL" id="BAABFO010000004">
    <property type="protein sequence ID" value="GAA4326577.1"/>
    <property type="molecule type" value="Genomic_DNA"/>
</dbReference>
<dbReference type="Pfam" id="PF08546">
    <property type="entry name" value="ApbA_C"/>
    <property type="match status" value="1"/>
</dbReference>
<organism evidence="12 13">
    <name type="scientific">Pigmentiphaga soli</name>
    <dbReference type="NCBI Taxonomy" id="1007095"/>
    <lineage>
        <taxon>Bacteria</taxon>
        <taxon>Pseudomonadati</taxon>
        <taxon>Pseudomonadota</taxon>
        <taxon>Betaproteobacteria</taxon>
        <taxon>Burkholderiales</taxon>
        <taxon>Alcaligenaceae</taxon>
        <taxon>Pigmentiphaga</taxon>
    </lineage>
</organism>
<gene>
    <name evidence="12" type="ORF">GCM10023144_10210</name>
</gene>
<proteinExistence type="inferred from homology"/>
<dbReference type="PANTHER" id="PTHR43765">
    <property type="entry name" value="2-DEHYDROPANTOATE 2-REDUCTASE-RELATED"/>
    <property type="match status" value="1"/>
</dbReference>
<keyword evidence="6" id="KW-0521">NADP</keyword>
<evidence type="ECO:0000259" key="10">
    <source>
        <dbReference type="Pfam" id="PF02558"/>
    </source>
</evidence>
<dbReference type="NCBIfam" id="TIGR00745">
    <property type="entry name" value="apbA_panE"/>
    <property type="match status" value="1"/>
</dbReference>
<evidence type="ECO:0000256" key="2">
    <source>
        <dbReference type="ARBA" id="ARBA00007870"/>
    </source>
</evidence>
<feature type="domain" description="Ketopantoate reductase N-terminal" evidence="10">
    <location>
        <begin position="4"/>
        <end position="149"/>
    </location>
</feature>
<dbReference type="SUPFAM" id="SSF51735">
    <property type="entry name" value="NAD(P)-binding Rossmann-fold domains"/>
    <property type="match status" value="1"/>
</dbReference>
<evidence type="ECO:0000256" key="6">
    <source>
        <dbReference type="ARBA" id="ARBA00022857"/>
    </source>
</evidence>
<dbReference type="SUPFAM" id="SSF48179">
    <property type="entry name" value="6-phosphogluconate dehydrogenase C-terminal domain-like"/>
    <property type="match status" value="1"/>
</dbReference>
<protein>
    <recommendedName>
        <fullName evidence="4">2-dehydropantoate 2-reductase</fullName>
        <ecNumber evidence="3">1.1.1.169</ecNumber>
    </recommendedName>
    <alternativeName>
        <fullName evidence="8">Ketopantoate reductase</fullName>
    </alternativeName>
</protein>
<evidence type="ECO:0000259" key="11">
    <source>
        <dbReference type="Pfam" id="PF08546"/>
    </source>
</evidence>
<keyword evidence="7" id="KW-0560">Oxidoreductase</keyword>
<comment type="pathway">
    <text evidence="1">Cofactor biosynthesis; (R)-pantothenate biosynthesis; (R)-pantoate from 3-methyl-2-oxobutanoate: step 2/2.</text>
</comment>
<reference evidence="13" key="1">
    <citation type="journal article" date="2019" name="Int. J. Syst. Evol. Microbiol.">
        <title>The Global Catalogue of Microorganisms (GCM) 10K type strain sequencing project: providing services to taxonomists for standard genome sequencing and annotation.</title>
        <authorList>
            <consortium name="The Broad Institute Genomics Platform"/>
            <consortium name="The Broad Institute Genome Sequencing Center for Infectious Disease"/>
            <person name="Wu L."/>
            <person name="Ma J."/>
        </authorList>
    </citation>
    <scope>NUCLEOTIDE SEQUENCE [LARGE SCALE GENOMIC DNA]</scope>
    <source>
        <strain evidence="13">JCM 17666</strain>
    </source>
</reference>
<name>A0ABP8GM51_9BURK</name>
<evidence type="ECO:0000256" key="5">
    <source>
        <dbReference type="ARBA" id="ARBA00022655"/>
    </source>
</evidence>
<dbReference type="Gene3D" id="3.40.50.720">
    <property type="entry name" value="NAD(P)-binding Rossmann-like Domain"/>
    <property type="match status" value="1"/>
</dbReference>
<dbReference type="Proteomes" id="UP001501671">
    <property type="component" value="Unassembled WGS sequence"/>
</dbReference>
<keyword evidence="13" id="KW-1185">Reference proteome</keyword>
<dbReference type="InterPro" id="IPR008927">
    <property type="entry name" value="6-PGluconate_DH-like_C_sf"/>
</dbReference>
<evidence type="ECO:0000256" key="7">
    <source>
        <dbReference type="ARBA" id="ARBA00023002"/>
    </source>
</evidence>
<evidence type="ECO:0000256" key="8">
    <source>
        <dbReference type="ARBA" id="ARBA00032024"/>
    </source>
</evidence>
<evidence type="ECO:0000256" key="9">
    <source>
        <dbReference type="ARBA" id="ARBA00048793"/>
    </source>
</evidence>
<dbReference type="InterPro" id="IPR050838">
    <property type="entry name" value="Ketopantoate_reductase"/>
</dbReference>
<dbReference type="PANTHER" id="PTHR43765:SF2">
    <property type="entry name" value="2-DEHYDROPANTOATE 2-REDUCTASE"/>
    <property type="match status" value="1"/>
</dbReference>
<evidence type="ECO:0000313" key="13">
    <source>
        <dbReference type="Proteomes" id="UP001501671"/>
    </source>
</evidence>
<evidence type="ECO:0000256" key="1">
    <source>
        <dbReference type="ARBA" id="ARBA00004994"/>
    </source>
</evidence>
<evidence type="ECO:0000256" key="3">
    <source>
        <dbReference type="ARBA" id="ARBA00013014"/>
    </source>
</evidence>
<evidence type="ECO:0000313" key="12">
    <source>
        <dbReference type="EMBL" id="GAA4326577.1"/>
    </source>
</evidence>
<dbReference type="Pfam" id="PF02558">
    <property type="entry name" value="ApbA"/>
    <property type="match status" value="1"/>
</dbReference>
<comment type="caution">
    <text evidence="12">The sequence shown here is derived from an EMBL/GenBank/DDBJ whole genome shotgun (WGS) entry which is preliminary data.</text>
</comment>
<evidence type="ECO:0000256" key="4">
    <source>
        <dbReference type="ARBA" id="ARBA00019465"/>
    </source>
</evidence>
<keyword evidence="5" id="KW-0566">Pantothenate biosynthesis</keyword>
<accession>A0ABP8GM51</accession>
<dbReference type="RefSeq" id="WP_345247008.1">
    <property type="nucleotide sequence ID" value="NZ_BAABFO010000004.1"/>
</dbReference>
<dbReference type="InterPro" id="IPR036291">
    <property type="entry name" value="NAD(P)-bd_dom_sf"/>
</dbReference>
<sequence length="351" mass="38690">MKRIVIVGAGAVGSHIGALLTKHDQDITLLDYWHEHVEAIRREGVRLSGMSEADSQTIRVNAMHMAEAAQLAHQKPVDIAIVATKSYDTEWATMMIRPYLAADGFVVSLQNCINEERIAGIVGWGRTVGCIAARISVELYAPGQVRRQAPTGAAHHTVFRVGEIHGRVTPRVSRLAELLSLVDTAKVTTNLWGERWAKLSHNAMRNGVAAVTGMRGNDIDGDEAVRRFTIMLGAEAVQVGQALGYELEKVGKIDPRTLARADTDAQAYQAVEDLLVKERTDRVRGDLQRPSTGQDILKGRRTEIEFINGYVADQGRRLGIATPYNEKVTRLVNEVERGTIQPDPRHIKEIA</sequence>
<dbReference type="EC" id="1.1.1.169" evidence="3"/>
<comment type="catalytic activity">
    <reaction evidence="9">
        <text>(R)-pantoate + NADP(+) = 2-dehydropantoate + NADPH + H(+)</text>
        <dbReference type="Rhea" id="RHEA:16233"/>
        <dbReference type="ChEBI" id="CHEBI:11561"/>
        <dbReference type="ChEBI" id="CHEBI:15378"/>
        <dbReference type="ChEBI" id="CHEBI:15980"/>
        <dbReference type="ChEBI" id="CHEBI:57783"/>
        <dbReference type="ChEBI" id="CHEBI:58349"/>
        <dbReference type="EC" id="1.1.1.169"/>
    </reaction>
</comment>
<dbReference type="Gene3D" id="1.10.1040.10">
    <property type="entry name" value="N-(1-d-carboxylethyl)-l-norvaline Dehydrogenase, domain 2"/>
    <property type="match status" value="1"/>
</dbReference>
<comment type="similarity">
    <text evidence="2">Belongs to the ketopantoate reductase family.</text>
</comment>